<accession>A0A4U8WI50</accession>
<dbReference type="PANTHER" id="PTHR44591:SF3">
    <property type="entry name" value="RESPONSE REGULATORY DOMAIN-CONTAINING PROTEIN"/>
    <property type="match status" value="1"/>
</dbReference>
<dbReference type="SUPFAM" id="SSF52172">
    <property type="entry name" value="CheY-like"/>
    <property type="match status" value="1"/>
</dbReference>
<dbReference type="PANTHER" id="PTHR44591">
    <property type="entry name" value="STRESS RESPONSE REGULATOR PROTEIN 1"/>
    <property type="match status" value="1"/>
</dbReference>
<keyword evidence="1 2" id="KW-0597">Phosphoprotein</keyword>
<evidence type="ECO:0000256" key="2">
    <source>
        <dbReference type="PROSITE-ProRule" id="PRU00169"/>
    </source>
</evidence>
<protein>
    <submittedName>
        <fullName evidence="5">Transcriptional regulatory protein CreB</fullName>
    </submittedName>
</protein>
<dbReference type="GO" id="GO:0000160">
    <property type="term" value="P:phosphorelay signal transduction system"/>
    <property type="evidence" value="ECO:0007669"/>
    <property type="project" value="InterPro"/>
</dbReference>
<evidence type="ECO:0000256" key="3">
    <source>
        <dbReference type="SAM" id="Phobius"/>
    </source>
</evidence>
<evidence type="ECO:0000313" key="6">
    <source>
        <dbReference type="Proteomes" id="UP000290013"/>
    </source>
</evidence>
<dbReference type="PROSITE" id="PS50110">
    <property type="entry name" value="RESPONSE_REGULATORY"/>
    <property type="match status" value="1"/>
</dbReference>
<evidence type="ECO:0000313" key="5">
    <source>
        <dbReference type="EMBL" id="VFB02358.1"/>
    </source>
</evidence>
<dbReference type="SMART" id="SM00448">
    <property type="entry name" value="REC"/>
    <property type="match status" value="1"/>
</dbReference>
<keyword evidence="3" id="KW-0812">Transmembrane</keyword>
<dbReference type="Proteomes" id="UP000290013">
    <property type="component" value="Chromosome"/>
</dbReference>
<sequence length="163" mass="18169">MCSTNSFYLIQSSVSISLILNNFLIFTLSWLCFCHDGDMKTIFIVEDETGIRDALQLLLSFENYDVRSFSTAALFNSRDKSVIPDIFILDVKLPDGLGTDLCNDIKQDPATSDVPVMIISAHAKAEQVINACEADEFIAKPFDIDDVLVKIENLINKPKSVIN</sequence>
<dbReference type="InterPro" id="IPR050595">
    <property type="entry name" value="Bact_response_regulator"/>
</dbReference>
<evidence type="ECO:0000256" key="1">
    <source>
        <dbReference type="ARBA" id="ARBA00022553"/>
    </source>
</evidence>
<reference evidence="5 6" key="1">
    <citation type="submission" date="2019-02" db="EMBL/GenBank/DDBJ databases">
        <authorList>
            <consortium name="Pathogen Informatics"/>
        </authorList>
    </citation>
    <scope>NUCLEOTIDE SEQUENCE [LARGE SCALE GENOMIC DNA]</scope>
    <source>
        <strain evidence="5 6">3012STDY6944375</strain>
    </source>
</reference>
<dbReference type="Pfam" id="PF00072">
    <property type="entry name" value="Response_reg"/>
    <property type="match status" value="1"/>
</dbReference>
<keyword evidence="3" id="KW-0472">Membrane</keyword>
<dbReference type="InterPro" id="IPR001789">
    <property type="entry name" value="Sig_transdc_resp-reg_receiver"/>
</dbReference>
<organism evidence="5 6">
    <name type="scientific">Chryseobacterium taihuense</name>
    <dbReference type="NCBI Taxonomy" id="1141221"/>
    <lineage>
        <taxon>Bacteria</taxon>
        <taxon>Pseudomonadati</taxon>
        <taxon>Bacteroidota</taxon>
        <taxon>Flavobacteriia</taxon>
        <taxon>Flavobacteriales</taxon>
        <taxon>Weeksellaceae</taxon>
        <taxon>Chryseobacterium group</taxon>
        <taxon>Chryseobacterium</taxon>
    </lineage>
</organism>
<dbReference type="Gene3D" id="3.40.50.2300">
    <property type="match status" value="1"/>
</dbReference>
<feature type="domain" description="Response regulatory" evidence="4">
    <location>
        <begin position="41"/>
        <end position="155"/>
    </location>
</feature>
<dbReference type="KEGG" id="ctai:NCTC12078_00333"/>
<gene>
    <name evidence="5" type="primary">creB</name>
    <name evidence="5" type="ORF">NCTC12078_00333</name>
</gene>
<dbReference type="InterPro" id="IPR011006">
    <property type="entry name" value="CheY-like_superfamily"/>
</dbReference>
<feature type="modified residue" description="4-aspartylphosphate" evidence="2">
    <location>
        <position position="90"/>
    </location>
</feature>
<keyword evidence="3" id="KW-1133">Transmembrane helix</keyword>
<feature type="transmembrane region" description="Helical" evidence="3">
    <location>
        <begin position="6"/>
        <end position="33"/>
    </location>
</feature>
<name>A0A4U8WI50_9FLAO</name>
<proteinExistence type="predicted"/>
<dbReference type="AlphaFoldDB" id="A0A4U8WI50"/>
<evidence type="ECO:0000259" key="4">
    <source>
        <dbReference type="PROSITE" id="PS50110"/>
    </source>
</evidence>
<dbReference type="EMBL" id="LR215974">
    <property type="protein sequence ID" value="VFB02358.1"/>
    <property type="molecule type" value="Genomic_DNA"/>
</dbReference>